<dbReference type="Proteomes" id="UP000188820">
    <property type="component" value="Unassembled WGS sequence"/>
</dbReference>
<dbReference type="PROSITE" id="PS51257">
    <property type="entry name" value="PROKAR_LIPOPROTEIN"/>
    <property type="match status" value="1"/>
</dbReference>
<evidence type="ECO:0000313" key="2">
    <source>
        <dbReference type="Proteomes" id="UP000188820"/>
    </source>
</evidence>
<proteinExistence type="predicted"/>
<dbReference type="EMBL" id="MLAA01000039">
    <property type="protein sequence ID" value="OOF67735.1"/>
    <property type="molecule type" value="Genomic_DNA"/>
</dbReference>
<organism evidence="1 2">
    <name type="scientific">Rodentibacter caecimuris</name>
    <dbReference type="NCBI Taxonomy" id="1796644"/>
    <lineage>
        <taxon>Bacteria</taxon>
        <taxon>Pseudomonadati</taxon>
        <taxon>Pseudomonadota</taxon>
        <taxon>Gammaproteobacteria</taxon>
        <taxon>Pasteurellales</taxon>
        <taxon>Pasteurellaceae</taxon>
        <taxon>Rodentibacter</taxon>
    </lineage>
</organism>
<name>A0ABX3KVS0_9PAST</name>
<evidence type="ECO:0000313" key="1">
    <source>
        <dbReference type="EMBL" id="OOF67735.1"/>
    </source>
</evidence>
<sequence>MKKTTLFLTTLLLTSCAASDGTNLKSRKPFNINGYEKRLNIATCNDMDDWYLDGFGVGHKYAAYKQKILEQRITYCGDVSKNFVMAWEDGFNQGTKNLSKTAKRIKKAKRTRANHKS</sequence>
<reference evidence="1 2" key="1">
    <citation type="submission" date="2016-10" db="EMBL/GenBank/DDBJ databases">
        <title>Rodentibacter gen. nov. and new species.</title>
        <authorList>
            <person name="Christensen H."/>
        </authorList>
    </citation>
    <scope>NUCLEOTIDE SEQUENCE [LARGE SCALE GENOMIC DNA]</scope>
    <source>
        <strain evidence="1 2">1998236014</strain>
    </source>
</reference>
<keyword evidence="2" id="KW-1185">Reference proteome</keyword>
<accession>A0ABX3KVS0</accession>
<gene>
    <name evidence="1" type="ORF">BKG89_09190</name>
</gene>
<evidence type="ECO:0008006" key="3">
    <source>
        <dbReference type="Google" id="ProtNLM"/>
    </source>
</evidence>
<comment type="caution">
    <text evidence="1">The sequence shown here is derived from an EMBL/GenBank/DDBJ whole genome shotgun (WGS) entry which is preliminary data.</text>
</comment>
<protein>
    <recommendedName>
        <fullName evidence="3">Lipoprotein</fullName>
    </recommendedName>
</protein>
<dbReference type="RefSeq" id="WP_077464297.1">
    <property type="nucleotide sequence ID" value="NZ_MLAA01000039.1"/>
</dbReference>